<sequence>MLACTNSLGVPRLGMAVPKRQLKRAVDRNRIKRLTRESFRKHQTQLRGLDVVVLVRRGIMQMDNAAVFRALDKHWNLLSKKCESLFSS</sequence>
<dbReference type="Pfam" id="PF00825">
    <property type="entry name" value="Ribonuclease_P"/>
    <property type="match status" value="1"/>
</dbReference>
<organism evidence="7">
    <name type="scientific">hydrothermal vent metagenome</name>
    <dbReference type="NCBI Taxonomy" id="652676"/>
    <lineage>
        <taxon>unclassified sequences</taxon>
        <taxon>metagenomes</taxon>
        <taxon>ecological metagenomes</taxon>
    </lineage>
</organism>
<evidence type="ECO:0000256" key="4">
    <source>
        <dbReference type="ARBA" id="ARBA00022759"/>
    </source>
</evidence>
<keyword evidence="4" id="KW-0255">Endonuclease</keyword>
<dbReference type="Gene3D" id="3.30.230.10">
    <property type="match status" value="1"/>
</dbReference>
<keyword evidence="5 7" id="KW-0378">Hydrolase</keyword>
<evidence type="ECO:0000256" key="3">
    <source>
        <dbReference type="ARBA" id="ARBA00022722"/>
    </source>
</evidence>
<dbReference type="EC" id="3.1.26.5" evidence="7"/>
<proteinExistence type="predicted"/>
<dbReference type="GO" id="GO:0030677">
    <property type="term" value="C:ribonuclease P complex"/>
    <property type="evidence" value="ECO:0007669"/>
    <property type="project" value="TreeGrafter"/>
</dbReference>
<dbReference type="EMBL" id="UOFY01000027">
    <property type="protein sequence ID" value="VAX08184.1"/>
    <property type="molecule type" value="Genomic_DNA"/>
</dbReference>
<keyword evidence="2" id="KW-0819">tRNA processing</keyword>
<dbReference type="PROSITE" id="PS00648">
    <property type="entry name" value="RIBONUCLEASE_P"/>
    <property type="match status" value="1"/>
</dbReference>
<reference evidence="7" key="1">
    <citation type="submission" date="2018-06" db="EMBL/GenBank/DDBJ databases">
        <authorList>
            <person name="Zhirakovskaya E."/>
        </authorList>
    </citation>
    <scope>NUCLEOTIDE SEQUENCE</scope>
</reference>
<keyword evidence="6" id="KW-0694">RNA-binding</keyword>
<dbReference type="NCBIfam" id="TIGR00188">
    <property type="entry name" value="rnpA"/>
    <property type="match status" value="1"/>
</dbReference>
<keyword evidence="3" id="KW-0540">Nuclease</keyword>
<name>A0A3B1B859_9ZZZZ</name>
<comment type="function">
    <text evidence="1">RNaseP catalyzes the removal of the 5'-leader sequence from pre-tRNA to produce the mature 5'-terminus. It can also cleave other RNA substrates such as 4.5S RNA. The protein component plays an auxiliary but essential role in vivo by binding to the 5'-leader sequence and broadening the substrate specificity of the ribozyme.</text>
</comment>
<evidence type="ECO:0000256" key="5">
    <source>
        <dbReference type="ARBA" id="ARBA00022801"/>
    </source>
</evidence>
<dbReference type="SUPFAM" id="SSF54211">
    <property type="entry name" value="Ribosomal protein S5 domain 2-like"/>
    <property type="match status" value="1"/>
</dbReference>
<dbReference type="InterPro" id="IPR000100">
    <property type="entry name" value="RNase_P"/>
</dbReference>
<accession>A0A3B1B859</accession>
<dbReference type="GO" id="GO:0000049">
    <property type="term" value="F:tRNA binding"/>
    <property type="evidence" value="ECO:0007669"/>
    <property type="project" value="InterPro"/>
</dbReference>
<gene>
    <name evidence="7" type="ORF">MNBD_GAMMA25-459</name>
</gene>
<evidence type="ECO:0000256" key="6">
    <source>
        <dbReference type="ARBA" id="ARBA00022884"/>
    </source>
</evidence>
<dbReference type="PANTHER" id="PTHR33992">
    <property type="entry name" value="RIBONUCLEASE P PROTEIN COMPONENT"/>
    <property type="match status" value="1"/>
</dbReference>
<evidence type="ECO:0000256" key="2">
    <source>
        <dbReference type="ARBA" id="ARBA00022694"/>
    </source>
</evidence>
<dbReference type="PANTHER" id="PTHR33992:SF1">
    <property type="entry name" value="RIBONUCLEASE P PROTEIN COMPONENT"/>
    <property type="match status" value="1"/>
</dbReference>
<dbReference type="InterPro" id="IPR014721">
    <property type="entry name" value="Ribsml_uS5_D2-typ_fold_subgr"/>
</dbReference>
<dbReference type="InterPro" id="IPR020539">
    <property type="entry name" value="RNase_P_CS"/>
</dbReference>
<dbReference type="AlphaFoldDB" id="A0A3B1B859"/>
<evidence type="ECO:0000256" key="1">
    <source>
        <dbReference type="ARBA" id="ARBA00002663"/>
    </source>
</evidence>
<protein>
    <submittedName>
        <fullName evidence="7">Ribonuclease P protein component</fullName>
        <ecNumber evidence="7">3.1.26.5</ecNumber>
    </submittedName>
</protein>
<dbReference type="InterPro" id="IPR020568">
    <property type="entry name" value="Ribosomal_Su5_D2-typ_SF"/>
</dbReference>
<evidence type="ECO:0000313" key="7">
    <source>
        <dbReference type="EMBL" id="VAX08184.1"/>
    </source>
</evidence>
<dbReference type="GO" id="GO:0004526">
    <property type="term" value="F:ribonuclease P activity"/>
    <property type="evidence" value="ECO:0007669"/>
    <property type="project" value="UniProtKB-EC"/>
</dbReference>
<dbReference type="GO" id="GO:0042781">
    <property type="term" value="F:3'-tRNA processing endoribonuclease activity"/>
    <property type="evidence" value="ECO:0007669"/>
    <property type="project" value="TreeGrafter"/>
</dbReference>